<evidence type="ECO:0000256" key="3">
    <source>
        <dbReference type="ARBA" id="ARBA00023163"/>
    </source>
</evidence>
<dbReference type="EMBL" id="WBJZ01000009">
    <property type="protein sequence ID" value="KAB1657210.1"/>
    <property type="molecule type" value="Genomic_DNA"/>
</dbReference>
<evidence type="ECO:0000313" key="7">
    <source>
        <dbReference type="EMBL" id="KAB1657210.1"/>
    </source>
</evidence>
<keyword evidence="2" id="KW-0805">Transcription regulation</keyword>
<accession>A0A7J5BQ94</accession>
<dbReference type="GO" id="GO:0000976">
    <property type="term" value="F:transcription cis-regulatory region binding"/>
    <property type="evidence" value="ECO:0007669"/>
    <property type="project" value="TreeGrafter"/>
</dbReference>
<dbReference type="AlphaFoldDB" id="A0A7J5BQ94"/>
<name>A0A7J5BQ94_9MICO</name>
<dbReference type="InterPro" id="IPR036390">
    <property type="entry name" value="WH_DNA-bd_sf"/>
</dbReference>
<evidence type="ECO:0000256" key="2">
    <source>
        <dbReference type="ARBA" id="ARBA00023015"/>
    </source>
</evidence>
<dbReference type="Proteomes" id="UP000467240">
    <property type="component" value="Unassembled WGS sequence"/>
</dbReference>
<evidence type="ECO:0000313" key="8">
    <source>
        <dbReference type="Proteomes" id="UP000467240"/>
    </source>
</evidence>
<dbReference type="GO" id="GO:0003700">
    <property type="term" value="F:DNA-binding transcription factor activity"/>
    <property type="evidence" value="ECO:0007669"/>
    <property type="project" value="InterPro"/>
</dbReference>
<protein>
    <submittedName>
        <fullName evidence="6">LysR family transcriptional regulator</fullName>
    </submittedName>
</protein>
<feature type="region of interest" description="Disordered" evidence="4">
    <location>
        <begin position="90"/>
        <end position="109"/>
    </location>
</feature>
<organism evidence="6 8">
    <name type="scientific">Pseudoclavibacter chungangensis</name>
    <dbReference type="NCBI Taxonomy" id="587635"/>
    <lineage>
        <taxon>Bacteria</taxon>
        <taxon>Bacillati</taxon>
        <taxon>Actinomycetota</taxon>
        <taxon>Actinomycetes</taxon>
        <taxon>Micrococcales</taxon>
        <taxon>Microbacteriaceae</taxon>
        <taxon>Pseudoclavibacter</taxon>
    </lineage>
</organism>
<comment type="caution">
    <text evidence="6">The sequence shown here is derived from an EMBL/GenBank/DDBJ whole genome shotgun (WGS) entry which is preliminary data.</text>
</comment>
<dbReference type="OrthoDB" id="8717159at2"/>
<reference evidence="6 8" key="1">
    <citation type="submission" date="2019-09" db="EMBL/GenBank/DDBJ databases">
        <title>Phylogeny of genus Pseudoclavibacter and closely related genus.</title>
        <authorList>
            <person name="Li Y."/>
        </authorList>
    </citation>
    <scope>NUCLEOTIDE SEQUENCE [LARGE SCALE GENOMIC DNA]</scope>
    <source>
        <strain evidence="6 8">DSM 23821</strain>
    </source>
</reference>
<dbReference type="InterPro" id="IPR036388">
    <property type="entry name" value="WH-like_DNA-bd_sf"/>
</dbReference>
<dbReference type="Pfam" id="PF00126">
    <property type="entry name" value="HTH_1"/>
    <property type="match status" value="1"/>
</dbReference>
<dbReference type="InterPro" id="IPR000847">
    <property type="entry name" value="LysR_HTH_N"/>
</dbReference>
<feature type="domain" description="HTH lysR-type" evidence="5">
    <location>
        <begin position="5"/>
        <end position="62"/>
    </location>
</feature>
<dbReference type="PANTHER" id="PTHR30126:SF39">
    <property type="entry name" value="HTH-TYPE TRANSCRIPTIONAL REGULATOR CYSL"/>
    <property type="match status" value="1"/>
</dbReference>
<dbReference type="PRINTS" id="PR00039">
    <property type="entry name" value="HTHLYSR"/>
</dbReference>
<dbReference type="RefSeq" id="WP_158040380.1">
    <property type="nucleotide sequence ID" value="NZ_JACCFV010000001.1"/>
</dbReference>
<keyword evidence="3" id="KW-0804">Transcription</keyword>
<comment type="similarity">
    <text evidence="1">Belongs to the LysR transcriptional regulatory family.</text>
</comment>
<sequence>MSRPVSWDALRVFLAVHRAGSFSAAADELGSAQSSVSEQIARLERNLGYVLVARDRTGVRTTDRGLELAARVSGPVDALAAATSLNAALRTSGGGHGVRPPAARSMRSR</sequence>
<evidence type="ECO:0000259" key="5">
    <source>
        <dbReference type="PROSITE" id="PS50931"/>
    </source>
</evidence>
<evidence type="ECO:0000256" key="4">
    <source>
        <dbReference type="SAM" id="MobiDB-lite"/>
    </source>
</evidence>
<dbReference type="PROSITE" id="PS50931">
    <property type="entry name" value="HTH_LYSR"/>
    <property type="match status" value="1"/>
</dbReference>
<keyword evidence="8" id="KW-1185">Reference proteome</keyword>
<dbReference type="Gene3D" id="1.10.10.10">
    <property type="entry name" value="Winged helix-like DNA-binding domain superfamily/Winged helix DNA-binding domain"/>
    <property type="match status" value="1"/>
</dbReference>
<gene>
    <name evidence="7" type="ORF">F8O01_08095</name>
    <name evidence="6" type="ORF">F8O01_15250</name>
</gene>
<dbReference type="EMBL" id="WBJZ01000023">
    <property type="protein sequence ID" value="KAB1653426.1"/>
    <property type="molecule type" value="Genomic_DNA"/>
</dbReference>
<evidence type="ECO:0000313" key="6">
    <source>
        <dbReference type="EMBL" id="KAB1653426.1"/>
    </source>
</evidence>
<evidence type="ECO:0000256" key="1">
    <source>
        <dbReference type="ARBA" id="ARBA00009437"/>
    </source>
</evidence>
<dbReference type="SUPFAM" id="SSF46785">
    <property type="entry name" value="Winged helix' DNA-binding domain"/>
    <property type="match status" value="1"/>
</dbReference>
<proteinExistence type="inferred from homology"/>
<dbReference type="PANTHER" id="PTHR30126">
    <property type="entry name" value="HTH-TYPE TRANSCRIPTIONAL REGULATOR"/>
    <property type="match status" value="1"/>
</dbReference>